<evidence type="ECO:0000313" key="3">
    <source>
        <dbReference type="Proteomes" id="UP000007800"/>
    </source>
</evidence>
<sequence length="407" mass="44290">MDNNGINDEDEYRPGGCYHRLSIQLHSIDSLLLLLQVLKTVSGNNKDTTQDASTILHIRASNDDDEAASSSAGGAGAGLYIATESLSKTVIAGGFFPAQLCREFDLKAFTFNHRLGRLQELPIQEFPAQFAIYASPLINALQMFRTPTLLRLLYDSTPIDLHDDNVEDDDDATLKLVIKDESLGSVAECQCIIHTLAINEDERIDASEVLEVLNDDDDLPSAKCDVLATEVLFAIGQELTLSPYLGSKSDIAQGAASSSSSVEANVSITSPSDTNIPALEIKAIDCAAADAAVVEVRLPYRPGVVDNIAIANPTWRDSVSTTLPLPGLLCLLRSPCMKKHLRTSLWIHATSHALSARWSIPDETSGRTSSLVAVKVSAVADHHHRHTHDDSNNEHHPTRLNNRSRYH</sequence>
<feature type="compositionally biased region" description="Basic and acidic residues" evidence="1">
    <location>
        <begin position="387"/>
        <end position="397"/>
    </location>
</feature>
<name>C5KJ98_PERM5</name>
<evidence type="ECO:0000313" key="2">
    <source>
        <dbReference type="EMBL" id="EER15400.1"/>
    </source>
</evidence>
<keyword evidence="3" id="KW-1185">Reference proteome</keyword>
<organism evidence="3">
    <name type="scientific">Perkinsus marinus (strain ATCC 50983 / TXsc)</name>
    <dbReference type="NCBI Taxonomy" id="423536"/>
    <lineage>
        <taxon>Eukaryota</taxon>
        <taxon>Sar</taxon>
        <taxon>Alveolata</taxon>
        <taxon>Perkinsozoa</taxon>
        <taxon>Perkinsea</taxon>
        <taxon>Perkinsida</taxon>
        <taxon>Perkinsidae</taxon>
        <taxon>Perkinsus</taxon>
    </lineage>
</organism>
<dbReference type="GeneID" id="9046143"/>
<dbReference type="AlphaFoldDB" id="C5KJ98"/>
<dbReference type="RefSeq" id="XP_002783604.1">
    <property type="nucleotide sequence ID" value="XM_002783558.1"/>
</dbReference>
<dbReference type="EMBL" id="GG673601">
    <property type="protein sequence ID" value="EER15400.1"/>
    <property type="molecule type" value="Genomic_DNA"/>
</dbReference>
<protein>
    <submittedName>
        <fullName evidence="2">Uncharacterized protein</fullName>
    </submittedName>
</protein>
<gene>
    <name evidence="2" type="ORF">Pmar_PMAR018751</name>
</gene>
<reference evidence="2 3" key="1">
    <citation type="submission" date="2008-07" db="EMBL/GenBank/DDBJ databases">
        <authorList>
            <person name="El-Sayed N."/>
            <person name="Caler E."/>
            <person name="Inman J."/>
            <person name="Amedeo P."/>
            <person name="Hass B."/>
            <person name="Wortman J."/>
        </authorList>
    </citation>
    <scope>NUCLEOTIDE SEQUENCE [LARGE SCALE GENOMIC DNA]</scope>
    <source>
        <strain evidence="3">ATCC 50983 / TXsc</strain>
    </source>
</reference>
<dbReference type="OMA" id="CVVINDA"/>
<proteinExistence type="predicted"/>
<dbReference type="Proteomes" id="UP000007800">
    <property type="component" value="Unassembled WGS sequence"/>
</dbReference>
<accession>C5KJ98</accession>
<evidence type="ECO:0000256" key="1">
    <source>
        <dbReference type="SAM" id="MobiDB-lite"/>
    </source>
</evidence>
<feature type="region of interest" description="Disordered" evidence="1">
    <location>
        <begin position="381"/>
        <end position="407"/>
    </location>
</feature>